<sequence length="174" mass="19696">MVMWRGICMVVLFICLFSACALPAKRDAYGRAVPRWPNWTLKTDNPDPEGLICYDCIYVEDFGNYGVYPGYVIRRYWASGHVWGKGVEDYDDLETINSKFGGGIGYYRVEGPQILIEQYSGGEGGHYIYSEGFIEADGSIVIVSMGSFSDQLIFPRPKKHIPIKAGKVDWEPDW</sequence>
<name>A0A562R508_9BACT</name>
<evidence type="ECO:0000256" key="1">
    <source>
        <dbReference type="SAM" id="SignalP"/>
    </source>
</evidence>
<organism evidence="2 3">
    <name type="scientific">Desulfobotulus alkaliphilus</name>
    <dbReference type="NCBI Taxonomy" id="622671"/>
    <lineage>
        <taxon>Bacteria</taxon>
        <taxon>Pseudomonadati</taxon>
        <taxon>Thermodesulfobacteriota</taxon>
        <taxon>Desulfobacteria</taxon>
        <taxon>Desulfobacterales</taxon>
        <taxon>Desulfobacteraceae</taxon>
        <taxon>Desulfobotulus</taxon>
    </lineage>
</organism>
<dbReference type="Proteomes" id="UP000318307">
    <property type="component" value="Unassembled WGS sequence"/>
</dbReference>
<feature type="signal peptide" evidence="1">
    <location>
        <begin position="1"/>
        <end position="21"/>
    </location>
</feature>
<feature type="chain" id="PRO_5021797760" evidence="1">
    <location>
        <begin position="22"/>
        <end position="174"/>
    </location>
</feature>
<accession>A0A562R508</accession>
<dbReference type="AlphaFoldDB" id="A0A562R508"/>
<comment type="caution">
    <text evidence="2">The sequence shown here is derived from an EMBL/GenBank/DDBJ whole genome shotgun (WGS) entry which is preliminary data.</text>
</comment>
<evidence type="ECO:0000313" key="2">
    <source>
        <dbReference type="EMBL" id="TWI63913.1"/>
    </source>
</evidence>
<keyword evidence="3" id="KW-1185">Reference proteome</keyword>
<gene>
    <name evidence="2" type="ORF">LZ24_03231</name>
</gene>
<dbReference type="RefSeq" id="WP_144686706.1">
    <property type="nucleotide sequence ID" value="NZ_VLLC01000047.1"/>
</dbReference>
<dbReference type="PROSITE" id="PS51257">
    <property type="entry name" value="PROKAR_LIPOPROTEIN"/>
    <property type="match status" value="1"/>
</dbReference>
<proteinExistence type="predicted"/>
<dbReference type="EMBL" id="VLLC01000047">
    <property type="protein sequence ID" value="TWI63913.1"/>
    <property type="molecule type" value="Genomic_DNA"/>
</dbReference>
<reference evidence="2 3" key="1">
    <citation type="submission" date="2019-07" db="EMBL/GenBank/DDBJ databases">
        <title>Genome sequencing of 100 strains of the haloalkaliphilic chemolithoautotrophic sulfur-oxidizing bacterium Thioalkalivibrio.</title>
        <authorList>
            <person name="Muyzer G."/>
        </authorList>
    </citation>
    <scope>NUCLEOTIDE SEQUENCE [LARGE SCALE GENOMIC DNA]</scope>
    <source>
        <strain evidence="2 3">ASO4-4</strain>
    </source>
</reference>
<evidence type="ECO:0000313" key="3">
    <source>
        <dbReference type="Proteomes" id="UP000318307"/>
    </source>
</evidence>
<protein>
    <submittedName>
        <fullName evidence="2">Uncharacterized protein</fullName>
    </submittedName>
</protein>
<keyword evidence="1" id="KW-0732">Signal</keyword>